<keyword evidence="3" id="KW-1185">Reference proteome</keyword>
<dbReference type="Proteomes" id="UP000215002">
    <property type="component" value="Chromosome"/>
</dbReference>
<dbReference type="AlphaFoldDB" id="A0A223NRR6"/>
<dbReference type="KEGG" id="muc:MuYL_0650"/>
<evidence type="ECO:0000313" key="2">
    <source>
        <dbReference type="EMBL" id="ASU32553.1"/>
    </source>
</evidence>
<feature type="transmembrane region" description="Helical" evidence="1">
    <location>
        <begin position="24"/>
        <end position="44"/>
    </location>
</feature>
<keyword evidence="1" id="KW-0812">Transmembrane</keyword>
<sequence length="45" mass="5320">MISVQILLGKSISDLKKHWRSTKYLIRCVVKTFIILMIIVYKILI</sequence>
<dbReference type="EMBL" id="CP022743">
    <property type="protein sequence ID" value="ASU32553.1"/>
    <property type="molecule type" value="Genomic_DNA"/>
</dbReference>
<keyword evidence="1" id="KW-0472">Membrane</keyword>
<proteinExistence type="predicted"/>
<name>A0A223NRR6_9SPHI</name>
<organism evidence="2 3">
    <name type="scientific">Mucilaginibacter xinganensis</name>
    <dbReference type="NCBI Taxonomy" id="1234841"/>
    <lineage>
        <taxon>Bacteria</taxon>
        <taxon>Pseudomonadati</taxon>
        <taxon>Bacteroidota</taxon>
        <taxon>Sphingobacteriia</taxon>
        <taxon>Sphingobacteriales</taxon>
        <taxon>Sphingobacteriaceae</taxon>
        <taxon>Mucilaginibacter</taxon>
    </lineage>
</organism>
<gene>
    <name evidence="2" type="ORF">MuYL_0650</name>
</gene>
<reference evidence="2 3" key="1">
    <citation type="submission" date="2017-08" db="EMBL/GenBank/DDBJ databases">
        <title>Complete genome sequence of Mucilaginibacter sp. strain BJC16-A31.</title>
        <authorList>
            <consortium name="Henan University of Science and Technology"/>
            <person name="You X."/>
        </authorList>
    </citation>
    <scope>NUCLEOTIDE SEQUENCE [LARGE SCALE GENOMIC DNA]</scope>
    <source>
        <strain evidence="2 3">BJC16-A31</strain>
    </source>
</reference>
<protein>
    <submittedName>
        <fullName evidence="2">Uncharacterized protein</fullName>
    </submittedName>
</protein>
<evidence type="ECO:0000256" key="1">
    <source>
        <dbReference type="SAM" id="Phobius"/>
    </source>
</evidence>
<evidence type="ECO:0000313" key="3">
    <source>
        <dbReference type="Proteomes" id="UP000215002"/>
    </source>
</evidence>
<accession>A0A223NRR6</accession>
<keyword evidence="1" id="KW-1133">Transmembrane helix</keyword>